<dbReference type="InterPro" id="IPR004193">
    <property type="entry name" value="Glyco_hydro_13_N"/>
</dbReference>
<dbReference type="Proteomes" id="UP000189733">
    <property type="component" value="Unassembled WGS sequence"/>
</dbReference>
<proteinExistence type="predicted"/>
<keyword evidence="3" id="KW-1185">Reference proteome</keyword>
<feature type="domain" description="CBM20" evidence="1">
    <location>
        <begin position="8"/>
        <end position="102"/>
    </location>
</feature>
<dbReference type="OrthoDB" id="9811945at2"/>
<evidence type="ECO:0000313" key="2">
    <source>
        <dbReference type="EMBL" id="SKA73117.1"/>
    </source>
</evidence>
<dbReference type="SUPFAM" id="SSF81296">
    <property type="entry name" value="E set domains"/>
    <property type="match status" value="1"/>
</dbReference>
<dbReference type="InterPro" id="IPR013783">
    <property type="entry name" value="Ig-like_fold"/>
</dbReference>
<name>A0A1T4W7E6_9BACT</name>
<dbReference type="PROSITE" id="PS51166">
    <property type="entry name" value="CBM20"/>
    <property type="match status" value="1"/>
</dbReference>
<dbReference type="RefSeq" id="WP_078685081.1">
    <property type="nucleotide sequence ID" value="NZ_FUYA01000005.1"/>
</dbReference>
<evidence type="ECO:0000313" key="3">
    <source>
        <dbReference type="Proteomes" id="UP000189733"/>
    </source>
</evidence>
<dbReference type="Gene3D" id="2.60.40.10">
    <property type="entry name" value="Immunoglobulins"/>
    <property type="match status" value="1"/>
</dbReference>
<gene>
    <name evidence="2" type="ORF">SAMN02745702_01799</name>
</gene>
<reference evidence="2 3" key="1">
    <citation type="submission" date="2017-02" db="EMBL/GenBank/DDBJ databases">
        <authorList>
            <person name="Peterson S.W."/>
        </authorList>
    </citation>
    <scope>NUCLEOTIDE SEQUENCE [LARGE SCALE GENOMIC DNA]</scope>
    <source>
        <strain evidence="2 3">DSM 18034</strain>
    </source>
</reference>
<dbReference type="CDD" id="cd07184">
    <property type="entry name" value="E_set_Isoamylase_like_N"/>
    <property type="match status" value="1"/>
</dbReference>
<dbReference type="GO" id="GO:0004553">
    <property type="term" value="F:hydrolase activity, hydrolyzing O-glycosyl compounds"/>
    <property type="evidence" value="ECO:0007669"/>
    <property type="project" value="InterPro"/>
</dbReference>
<organism evidence="2 3">
    <name type="scientific">Desulfobaculum bizertense DSM 18034</name>
    <dbReference type="NCBI Taxonomy" id="1121442"/>
    <lineage>
        <taxon>Bacteria</taxon>
        <taxon>Pseudomonadati</taxon>
        <taxon>Thermodesulfobacteriota</taxon>
        <taxon>Desulfovibrionia</taxon>
        <taxon>Desulfovibrionales</taxon>
        <taxon>Desulfovibrionaceae</taxon>
        <taxon>Desulfobaculum</taxon>
    </lineage>
</organism>
<dbReference type="GO" id="GO:0005975">
    <property type="term" value="P:carbohydrate metabolic process"/>
    <property type="evidence" value="ECO:0007669"/>
    <property type="project" value="InterPro"/>
</dbReference>
<dbReference type="GO" id="GO:2001070">
    <property type="term" value="F:starch binding"/>
    <property type="evidence" value="ECO:0007669"/>
    <property type="project" value="InterPro"/>
</dbReference>
<dbReference type="InterPro" id="IPR002044">
    <property type="entry name" value="CBM20"/>
</dbReference>
<dbReference type="InterPro" id="IPR014756">
    <property type="entry name" value="Ig_E-set"/>
</dbReference>
<accession>A0A1T4W7E6</accession>
<dbReference type="Pfam" id="PF02922">
    <property type="entry name" value="CBM_48"/>
    <property type="match status" value="1"/>
</dbReference>
<dbReference type="AlphaFoldDB" id="A0A1T4W7E6"/>
<sequence length="102" mass="11698">MSLKKRYLRSKPVCKVTFSLPRGAAEGAQCVSLVGDFNDWNPEATPMRKLKSGEYHATIDLAQGRSYQYRYLVDTCRWENDWSADTYVWSMFGNCENSVVTT</sequence>
<protein>
    <submittedName>
        <fullName evidence="2">Carbohydrate-binding module 48 (Isoamylase N-terminal domain)</fullName>
    </submittedName>
</protein>
<dbReference type="STRING" id="1121442.SAMN02745702_01799"/>
<evidence type="ECO:0000259" key="1">
    <source>
        <dbReference type="PROSITE" id="PS51166"/>
    </source>
</evidence>
<dbReference type="EMBL" id="FUYA01000005">
    <property type="protein sequence ID" value="SKA73117.1"/>
    <property type="molecule type" value="Genomic_DNA"/>
</dbReference>